<evidence type="ECO:0000313" key="3">
    <source>
        <dbReference type="Proteomes" id="UP000008792"/>
    </source>
</evidence>
<feature type="compositionally biased region" description="Low complexity" evidence="1">
    <location>
        <begin position="629"/>
        <end position="638"/>
    </location>
</feature>
<keyword evidence="3" id="KW-1185">Reference proteome</keyword>
<feature type="compositionally biased region" description="Low complexity" evidence="1">
    <location>
        <begin position="675"/>
        <end position="699"/>
    </location>
</feature>
<dbReference type="Proteomes" id="UP000008792">
    <property type="component" value="Unassembled WGS sequence"/>
</dbReference>
<dbReference type="STRING" id="7244.B4M7T7"/>
<feature type="compositionally biased region" description="Low complexity" evidence="1">
    <location>
        <begin position="503"/>
        <end position="515"/>
    </location>
</feature>
<dbReference type="EMBL" id="CH940653">
    <property type="protein sequence ID" value="EDW62854.2"/>
    <property type="molecule type" value="Genomic_DNA"/>
</dbReference>
<feature type="compositionally biased region" description="Low complexity" evidence="1">
    <location>
        <begin position="559"/>
        <end position="600"/>
    </location>
</feature>
<proteinExistence type="predicted"/>
<protein>
    <submittedName>
        <fullName evidence="2">Uncharacterized protein</fullName>
    </submittedName>
</protein>
<dbReference type="InParanoid" id="B4M7T7"/>
<organism evidence="2 3">
    <name type="scientific">Drosophila virilis</name>
    <name type="common">Fruit fly</name>
    <dbReference type="NCBI Taxonomy" id="7244"/>
    <lineage>
        <taxon>Eukaryota</taxon>
        <taxon>Metazoa</taxon>
        <taxon>Ecdysozoa</taxon>
        <taxon>Arthropoda</taxon>
        <taxon>Hexapoda</taxon>
        <taxon>Insecta</taxon>
        <taxon>Pterygota</taxon>
        <taxon>Neoptera</taxon>
        <taxon>Endopterygota</taxon>
        <taxon>Diptera</taxon>
        <taxon>Brachycera</taxon>
        <taxon>Muscomorpha</taxon>
        <taxon>Ephydroidea</taxon>
        <taxon>Drosophilidae</taxon>
        <taxon>Drosophila</taxon>
    </lineage>
</organism>
<feature type="region of interest" description="Disordered" evidence="1">
    <location>
        <begin position="390"/>
        <end position="419"/>
    </location>
</feature>
<dbReference type="OrthoDB" id="6925743at2759"/>
<sequence>MSAIVGAGRDLVLTPKQSLQSNGKRIYYEEQPTEAVVRSWERTLKHVTYVTLFTDAAVGAAAGNLSQLHDYHNFLQTPYMPLDVAQTQLGPARFGDIVTLASGRLEQFSANGSYRFVEGSTDAQQTPTAGIQTRALWRVQRIRHRDGGIGHSLPQRFHYELKFSVSPLAASIGWPPQSYIQKESDYPQSFGRQLYEQKREQELAQRRQDRQPQATFMHGIFQPPPPPPPPPLPPLLPPNLNIGEYLKQGIPKGTPKIEQYPGLYNLGLRPNFIPATTFRPGGYPVKFGPRPELPAPPEPYPLPNELGSGGAPANAASVPANPTVTHHFHHHFYMTPNGLVDGVGGGGGGGGNHAELGYRPPTYVAELSTPAPPTRPPYRHSYPEHYYESHRELQLPTNREPASAESLEPGEDEHQDQEQHPQIYAGYEEASKHDTSTLAPLLIYAGAAADAEEEQKSFVQSEPLEETIYRYSEPDPLYVHQHPVDILQLESPHSYETEEPLLRRQQQQPGQLERGTSSEQQEDGAEDEETAEMPSIQTEQRPAGSQKQPKLATTAAPVSSTGTENATTTTTTTEATTTAATTTTSTSMAPPRSAATSRASFVSTSTSITPLRALSRYRTTPRITAGRSTTTTTTTTTTEQPAIAKWKQRRKENATGMDSRAKSSHRHESKVAFVPTTAAAATTTTTAATTTTTAPTTTTSSSAVNSSALPAGEIIEVLTQKSVSKSVSIKVGENGEEIPIIVDDDENEVKHS</sequence>
<reference evidence="2 3" key="1">
    <citation type="journal article" date="2007" name="Nature">
        <title>Evolution of genes and genomes on the Drosophila phylogeny.</title>
        <authorList>
            <consortium name="Drosophila 12 Genomes Consortium"/>
            <person name="Clark A.G."/>
            <person name="Eisen M.B."/>
            <person name="Smith D.R."/>
            <person name="Bergman C.M."/>
            <person name="Oliver B."/>
            <person name="Markow T.A."/>
            <person name="Kaufman T.C."/>
            <person name="Kellis M."/>
            <person name="Gelbart W."/>
            <person name="Iyer V.N."/>
            <person name="Pollard D.A."/>
            <person name="Sackton T.B."/>
            <person name="Larracuente A.M."/>
            <person name="Singh N.D."/>
            <person name="Abad J.P."/>
            <person name="Abt D.N."/>
            <person name="Adryan B."/>
            <person name="Aguade M."/>
            <person name="Akashi H."/>
            <person name="Anderson W.W."/>
            <person name="Aquadro C.F."/>
            <person name="Ardell D.H."/>
            <person name="Arguello R."/>
            <person name="Artieri C.G."/>
            <person name="Barbash D.A."/>
            <person name="Barker D."/>
            <person name="Barsanti P."/>
            <person name="Batterham P."/>
            <person name="Batzoglou S."/>
            <person name="Begun D."/>
            <person name="Bhutkar A."/>
            <person name="Blanco E."/>
            <person name="Bosak S.A."/>
            <person name="Bradley R.K."/>
            <person name="Brand A.D."/>
            <person name="Brent M.R."/>
            <person name="Brooks A.N."/>
            <person name="Brown R.H."/>
            <person name="Butlin R.K."/>
            <person name="Caggese C."/>
            <person name="Calvi B.R."/>
            <person name="Bernardo de Carvalho A."/>
            <person name="Caspi A."/>
            <person name="Castrezana S."/>
            <person name="Celniker S.E."/>
            <person name="Chang J.L."/>
            <person name="Chapple C."/>
            <person name="Chatterji S."/>
            <person name="Chinwalla A."/>
            <person name="Civetta A."/>
            <person name="Clifton S.W."/>
            <person name="Comeron J.M."/>
            <person name="Costello J.C."/>
            <person name="Coyne J.A."/>
            <person name="Daub J."/>
            <person name="David R.G."/>
            <person name="Delcher A.L."/>
            <person name="Delehaunty K."/>
            <person name="Do C.B."/>
            <person name="Ebling H."/>
            <person name="Edwards K."/>
            <person name="Eickbush T."/>
            <person name="Evans J.D."/>
            <person name="Filipski A."/>
            <person name="Findeiss S."/>
            <person name="Freyhult E."/>
            <person name="Fulton L."/>
            <person name="Fulton R."/>
            <person name="Garcia A.C."/>
            <person name="Gardiner A."/>
            <person name="Garfield D.A."/>
            <person name="Garvin B.E."/>
            <person name="Gibson G."/>
            <person name="Gilbert D."/>
            <person name="Gnerre S."/>
            <person name="Godfrey J."/>
            <person name="Good R."/>
            <person name="Gotea V."/>
            <person name="Gravely B."/>
            <person name="Greenberg A.J."/>
            <person name="Griffiths-Jones S."/>
            <person name="Gross S."/>
            <person name="Guigo R."/>
            <person name="Gustafson E.A."/>
            <person name="Haerty W."/>
            <person name="Hahn M.W."/>
            <person name="Halligan D.L."/>
            <person name="Halpern A.L."/>
            <person name="Halter G.M."/>
            <person name="Han M.V."/>
            <person name="Heger A."/>
            <person name="Hillier L."/>
            <person name="Hinrichs A.S."/>
            <person name="Holmes I."/>
            <person name="Hoskins R.A."/>
            <person name="Hubisz M.J."/>
            <person name="Hultmark D."/>
            <person name="Huntley M.A."/>
            <person name="Jaffe D.B."/>
            <person name="Jagadeeshan S."/>
            <person name="Jeck W.R."/>
            <person name="Johnson J."/>
            <person name="Jones C.D."/>
            <person name="Jordan W.C."/>
            <person name="Karpen G.H."/>
            <person name="Kataoka E."/>
            <person name="Keightley P.D."/>
            <person name="Kheradpour P."/>
            <person name="Kirkness E.F."/>
            <person name="Koerich L.B."/>
            <person name="Kristiansen K."/>
            <person name="Kudrna D."/>
            <person name="Kulathinal R.J."/>
            <person name="Kumar S."/>
            <person name="Kwok R."/>
            <person name="Lander E."/>
            <person name="Langley C.H."/>
            <person name="Lapoint R."/>
            <person name="Lazzaro B.P."/>
            <person name="Lee S.J."/>
            <person name="Levesque L."/>
            <person name="Li R."/>
            <person name="Lin C.F."/>
            <person name="Lin M.F."/>
            <person name="Lindblad-Toh K."/>
            <person name="Llopart A."/>
            <person name="Long M."/>
            <person name="Low L."/>
            <person name="Lozovsky E."/>
            <person name="Lu J."/>
            <person name="Luo M."/>
            <person name="Machado C.A."/>
            <person name="Makalowski W."/>
            <person name="Marzo M."/>
            <person name="Matsuda M."/>
            <person name="Matzkin L."/>
            <person name="McAllister B."/>
            <person name="McBride C.S."/>
            <person name="McKernan B."/>
            <person name="McKernan K."/>
            <person name="Mendez-Lago M."/>
            <person name="Minx P."/>
            <person name="Mollenhauer M.U."/>
            <person name="Montooth K."/>
            <person name="Mount S.M."/>
            <person name="Mu X."/>
            <person name="Myers E."/>
            <person name="Negre B."/>
            <person name="Newfeld S."/>
            <person name="Nielsen R."/>
            <person name="Noor M.A."/>
            <person name="O'Grady P."/>
            <person name="Pachter L."/>
            <person name="Papaceit M."/>
            <person name="Parisi M.J."/>
            <person name="Parisi M."/>
            <person name="Parts L."/>
            <person name="Pedersen J.S."/>
            <person name="Pesole G."/>
            <person name="Phillippy A.M."/>
            <person name="Ponting C.P."/>
            <person name="Pop M."/>
            <person name="Porcelli D."/>
            <person name="Powell J.R."/>
            <person name="Prohaska S."/>
            <person name="Pruitt K."/>
            <person name="Puig M."/>
            <person name="Quesneville H."/>
            <person name="Ram K.R."/>
            <person name="Rand D."/>
            <person name="Rasmussen M.D."/>
            <person name="Reed L.K."/>
            <person name="Reenan R."/>
            <person name="Reily A."/>
            <person name="Remington K.A."/>
            <person name="Rieger T.T."/>
            <person name="Ritchie M.G."/>
            <person name="Robin C."/>
            <person name="Rogers Y.H."/>
            <person name="Rohde C."/>
            <person name="Rozas J."/>
            <person name="Rubenfield M.J."/>
            <person name="Ruiz A."/>
            <person name="Russo S."/>
            <person name="Salzberg S.L."/>
            <person name="Sanchez-Gracia A."/>
            <person name="Saranga D.J."/>
            <person name="Sato H."/>
            <person name="Schaeffer S.W."/>
            <person name="Schatz M.C."/>
            <person name="Schlenke T."/>
            <person name="Schwartz R."/>
            <person name="Segarra C."/>
            <person name="Singh R.S."/>
            <person name="Sirot L."/>
            <person name="Sirota M."/>
            <person name="Sisneros N.B."/>
            <person name="Smith C.D."/>
            <person name="Smith T.F."/>
            <person name="Spieth J."/>
            <person name="Stage D.E."/>
            <person name="Stark A."/>
            <person name="Stephan W."/>
            <person name="Strausberg R.L."/>
            <person name="Strempel S."/>
            <person name="Sturgill D."/>
            <person name="Sutton G."/>
            <person name="Sutton G.G."/>
            <person name="Tao W."/>
            <person name="Teichmann S."/>
            <person name="Tobari Y.N."/>
            <person name="Tomimura Y."/>
            <person name="Tsolas J.M."/>
            <person name="Valente V.L."/>
            <person name="Venter E."/>
            <person name="Venter J.C."/>
            <person name="Vicario S."/>
            <person name="Vieira F.G."/>
            <person name="Vilella A.J."/>
            <person name="Villasante A."/>
            <person name="Walenz B."/>
            <person name="Wang J."/>
            <person name="Wasserman M."/>
            <person name="Watts T."/>
            <person name="Wilson D."/>
            <person name="Wilson R.K."/>
            <person name="Wing R.A."/>
            <person name="Wolfner M.F."/>
            <person name="Wong A."/>
            <person name="Wong G.K."/>
            <person name="Wu C.I."/>
            <person name="Wu G."/>
            <person name="Yamamoto D."/>
            <person name="Yang H.P."/>
            <person name="Yang S.P."/>
            <person name="Yorke J.A."/>
            <person name="Yoshida K."/>
            <person name="Zdobnov E."/>
            <person name="Zhang P."/>
            <person name="Zhang Y."/>
            <person name="Zimin A.V."/>
            <person name="Baldwin J."/>
            <person name="Abdouelleil A."/>
            <person name="Abdulkadir J."/>
            <person name="Abebe A."/>
            <person name="Abera B."/>
            <person name="Abreu J."/>
            <person name="Acer S.C."/>
            <person name="Aftuck L."/>
            <person name="Alexander A."/>
            <person name="An P."/>
            <person name="Anderson E."/>
            <person name="Anderson S."/>
            <person name="Arachi H."/>
            <person name="Azer M."/>
            <person name="Bachantsang P."/>
            <person name="Barry A."/>
            <person name="Bayul T."/>
            <person name="Berlin A."/>
            <person name="Bessette D."/>
            <person name="Bloom T."/>
            <person name="Blye J."/>
            <person name="Boguslavskiy L."/>
            <person name="Bonnet C."/>
            <person name="Boukhgalter B."/>
            <person name="Bourzgui I."/>
            <person name="Brown A."/>
            <person name="Cahill P."/>
            <person name="Channer S."/>
            <person name="Cheshatsang Y."/>
            <person name="Chuda L."/>
            <person name="Citroen M."/>
            <person name="Collymore A."/>
            <person name="Cooke P."/>
            <person name="Costello M."/>
            <person name="D'Aco K."/>
            <person name="Daza R."/>
            <person name="De Haan G."/>
            <person name="DeGray S."/>
            <person name="DeMaso C."/>
            <person name="Dhargay N."/>
            <person name="Dooley K."/>
            <person name="Dooley E."/>
            <person name="Doricent M."/>
            <person name="Dorje P."/>
            <person name="Dorjee K."/>
            <person name="Dupes A."/>
            <person name="Elong R."/>
            <person name="Falk J."/>
            <person name="Farina A."/>
            <person name="Faro S."/>
            <person name="Ferguson D."/>
            <person name="Fisher S."/>
            <person name="Foley C.D."/>
            <person name="Franke A."/>
            <person name="Friedrich D."/>
            <person name="Gadbois L."/>
            <person name="Gearin G."/>
            <person name="Gearin C.R."/>
            <person name="Giannoukos G."/>
            <person name="Goode T."/>
            <person name="Graham J."/>
            <person name="Grandbois E."/>
            <person name="Grewal S."/>
            <person name="Gyaltsen K."/>
            <person name="Hafez N."/>
            <person name="Hagos B."/>
            <person name="Hall J."/>
            <person name="Henson C."/>
            <person name="Hollinger A."/>
            <person name="Honan T."/>
            <person name="Huard M.D."/>
            <person name="Hughes L."/>
            <person name="Hurhula B."/>
            <person name="Husby M.E."/>
            <person name="Kamat A."/>
            <person name="Kanga B."/>
            <person name="Kashin S."/>
            <person name="Khazanovich D."/>
            <person name="Kisner P."/>
            <person name="Lance K."/>
            <person name="Lara M."/>
            <person name="Lee W."/>
            <person name="Lennon N."/>
            <person name="Letendre F."/>
            <person name="LeVine R."/>
            <person name="Lipovsky A."/>
            <person name="Liu X."/>
            <person name="Liu J."/>
            <person name="Liu S."/>
            <person name="Lokyitsang T."/>
            <person name="Lokyitsang Y."/>
            <person name="Lubonja R."/>
            <person name="Lui A."/>
            <person name="MacDonald P."/>
            <person name="Magnisalis V."/>
            <person name="Maru K."/>
            <person name="Matthews C."/>
            <person name="McCusker W."/>
            <person name="McDonough S."/>
            <person name="Mehta T."/>
            <person name="Meldrim J."/>
            <person name="Meneus L."/>
            <person name="Mihai O."/>
            <person name="Mihalev A."/>
            <person name="Mihova T."/>
            <person name="Mittelman R."/>
            <person name="Mlenga V."/>
            <person name="Montmayeur A."/>
            <person name="Mulrain L."/>
            <person name="Navidi A."/>
            <person name="Naylor J."/>
            <person name="Negash T."/>
            <person name="Nguyen T."/>
            <person name="Nguyen N."/>
            <person name="Nicol R."/>
            <person name="Norbu C."/>
            <person name="Norbu N."/>
            <person name="Novod N."/>
            <person name="O'Neill B."/>
            <person name="Osman S."/>
            <person name="Markiewicz E."/>
            <person name="Oyono O.L."/>
            <person name="Patti C."/>
            <person name="Phunkhang P."/>
            <person name="Pierre F."/>
            <person name="Priest M."/>
            <person name="Raghuraman S."/>
            <person name="Rege F."/>
            <person name="Reyes R."/>
            <person name="Rise C."/>
            <person name="Rogov P."/>
            <person name="Ross K."/>
            <person name="Ryan E."/>
            <person name="Settipalli S."/>
            <person name="Shea T."/>
            <person name="Sherpa N."/>
            <person name="Shi L."/>
            <person name="Shih D."/>
            <person name="Sparrow T."/>
            <person name="Spaulding J."/>
            <person name="Stalker J."/>
            <person name="Stange-Thomann N."/>
            <person name="Stavropoulos S."/>
            <person name="Stone C."/>
            <person name="Strader C."/>
            <person name="Tesfaye S."/>
            <person name="Thomson T."/>
            <person name="Thoulutsang Y."/>
            <person name="Thoulutsang D."/>
            <person name="Topham K."/>
            <person name="Topping I."/>
            <person name="Tsamla T."/>
            <person name="Vassiliev H."/>
            <person name="Vo A."/>
            <person name="Wangchuk T."/>
            <person name="Wangdi T."/>
            <person name="Weiand M."/>
            <person name="Wilkinson J."/>
            <person name="Wilson A."/>
            <person name="Yadav S."/>
            <person name="Young G."/>
            <person name="Yu Q."/>
            <person name="Zembek L."/>
            <person name="Zhong D."/>
            <person name="Zimmer A."/>
            <person name="Zwirko Z."/>
            <person name="Jaffe D.B."/>
            <person name="Alvarez P."/>
            <person name="Brockman W."/>
            <person name="Butler J."/>
            <person name="Chin C."/>
            <person name="Gnerre S."/>
            <person name="Grabherr M."/>
            <person name="Kleber M."/>
            <person name="Mauceli E."/>
            <person name="MacCallum I."/>
        </authorList>
    </citation>
    <scope>NUCLEOTIDE SEQUENCE [LARGE SCALE GENOMIC DNA]</scope>
    <source>
        <strain evidence="3">Tucson 15010-1051.87</strain>
    </source>
</reference>
<feature type="compositionally biased region" description="Polar residues" evidence="1">
    <location>
        <begin position="617"/>
        <end position="628"/>
    </location>
</feature>
<dbReference type="eggNOG" id="ENOG502S4MQ">
    <property type="taxonomic scope" value="Eukaryota"/>
</dbReference>
<accession>B4M7T7</accession>
<evidence type="ECO:0000313" key="2">
    <source>
        <dbReference type="EMBL" id="EDW62854.2"/>
    </source>
</evidence>
<dbReference type="HOGENOM" id="CLU_393931_0_0_1"/>
<name>B4M7T7_DROVI</name>
<evidence type="ECO:0000256" key="1">
    <source>
        <dbReference type="SAM" id="MobiDB-lite"/>
    </source>
</evidence>
<feature type="compositionally biased region" description="Polar residues" evidence="1">
    <location>
        <begin position="535"/>
        <end position="548"/>
    </location>
</feature>
<dbReference type="AlphaFoldDB" id="B4M7T7"/>
<gene>
    <name evidence="2" type="primary">Dvir\GJ16383</name>
    <name evidence="2" type="ORF">Dvir_GJ16383</name>
</gene>
<feature type="region of interest" description="Disordered" evidence="1">
    <location>
        <begin position="495"/>
        <end position="705"/>
    </location>
</feature>
<feature type="compositionally biased region" description="Acidic residues" evidence="1">
    <location>
        <begin position="520"/>
        <end position="531"/>
    </location>
</feature>